<dbReference type="OrthoDB" id="2418414at2"/>
<geneLocation type="plasmid" evidence="2">
    <name>pzkmb2</name>
</geneLocation>
<evidence type="ECO:0000313" key="2">
    <source>
        <dbReference type="Proteomes" id="UP000249579"/>
    </source>
</evidence>
<gene>
    <name evidence="1" type="ORF">BHX94_12350</name>
</gene>
<sequence length="101" mass="11673">MGLLDDLEKRKDLKRENPLANLNIEKEKLDYTSIRVTGDTHAKLIGLYNVYLNQKSKTLIVDEAIDMLISKLSGEDKEVFEKSYEATLQQKIDIARRKGKY</sequence>
<comment type="caution">
    <text evidence="1">The sequence shown here is derived from an EMBL/GenBank/DDBJ whole genome shotgun (WGS) entry which is preliminary data.</text>
</comment>
<organism evidence="1 2">
    <name type="scientific">Macrococcoides bohemicum</name>
    <dbReference type="NCBI Taxonomy" id="1903056"/>
    <lineage>
        <taxon>Bacteria</taxon>
        <taxon>Bacillati</taxon>
        <taxon>Bacillota</taxon>
        <taxon>Bacilli</taxon>
        <taxon>Bacillales</taxon>
        <taxon>Staphylococcaceae</taxon>
        <taxon>Macrococcoides</taxon>
    </lineage>
</organism>
<dbReference type="AlphaFoldDB" id="A0A327ZZI9"/>
<proteinExistence type="predicted"/>
<accession>A0A327ZZI9</accession>
<reference evidence="1 2" key="1">
    <citation type="journal article" date="2018" name="Front. Microbiol.">
        <title>Description and Comparative Genomics of Macrococcus caseolyticus subsp. hominis subsp. nov., Macrococcus goetzii sp. nov., Macrococcus epidermidis sp. nov., and Macrococcus bohemicus sp. nov., Novel Macrococci From Human Clinical Material With Virulence Potential and Suspected Uptake of Foreign DNA by Natural Transformation.</title>
        <authorList>
            <person name="Maslanova I."/>
            <person name="Wertheimer Z."/>
            <person name="Sedlacek I."/>
            <person name="Svec P."/>
            <person name="Indrakova A."/>
            <person name="Kovarovic V."/>
            <person name="Schumann P."/>
            <person name="Sproer C."/>
            <person name="Kralova S."/>
            <person name="Sedo O."/>
            <person name="Kristofova L."/>
            <person name="Vrbovska V."/>
            <person name="Fuzik T."/>
            <person name="Petras P."/>
            <person name="Zdrahal Z."/>
            <person name="Ruzickova V."/>
            <person name="Doskar J."/>
            <person name="Pantucek R."/>
        </authorList>
    </citation>
    <scope>NUCLEOTIDE SEQUENCE [LARGE SCALE GENOMIC DNA]</scope>
    <source>
        <strain evidence="1 2">03/115</strain>
        <plasmid evidence="1">pZKMB2</plasmid>
    </source>
</reference>
<dbReference type="Proteomes" id="UP000249579">
    <property type="component" value="Plasmid pZKMB2"/>
</dbReference>
<dbReference type="RefSeq" id="WP_111744441.1">
    <property type="nucleotide sequence ID" value="NZ_CM009973.1"/>
</dbReference>
<evidence type="ECO:0000313" key="1">
    <source>
        <dbReference type="EMBL" id="RAK47642.1"/>
    </source>
</evidence>
<dbReference type="EMBL" id="PZJG01000031">
    <property type="protein sequence ID" value="RAK47642.1"/>
    <property type="molecule type" value="Genomic_DNA"/>
</dbReference>
<protein>
    <submittedName>
        <fullName evidence="1">Uncharacterized protein</fullName>
    </submittedName>
</protein>
<keyword evidence="1" id="KW-0614">Plasmid</keyword>
<name>A0A327ZZI9_9STAP</name>